<organism evidence="2 3">
    <name type="scientific">Panicum miliaceum</name>
    <name type="common">Proso millet</name>
    <name type="synonym">Broomcorn millet</name>
    <dbReference type="NCBI Taxonomy" id="4540"/>
    <lineage>
        <taxon>Eukaryota</taxon>
        <taxon>Viridiplantae</taxon>
        <taxon>Streptophyta</taxon>
        <taxon>Embryophyta</taxon>
        <taxon>Tracheophyta</taxon>
        <taxon>Spermatophyta</taxon>
        <taxon>Magnoliopsida</taxon>
        <taxon>Liliopsida</taxon>
        <taxon>Poales</taxon>
        <taxon>Poaceae</taxon>
        <taxon>PACMAD clade</taxon>
        <taxon>Panicoideae</taxon>
        <taxon>Panicodae</taxon>
        <taxon>Paniceae</taxon>
        <taxon>Panicinae</taxon>
        <taxon>Panicum</taxon>
        <taxon>Panicum sect. Panicum</taxon>
    </lineage>
</organism>
<name>A0A3L6SI50_PANMI</name>
<feature type="region of interest" description="Disordered" evidence="1">
    <location>
        <begin position="48"/>
        <end position="136"/>
    </location>
</feature>
<evidence type="ECO:0000313" key="3">
    <source>
        <dbReference type="Proteomes" id="UP000275267"/>
    </source>
</evidence>
<protein>
    <submittedName>
        <fullName evidence="2">Uncharacterized protein</fullName>
    </submittedName>
</protein>
<sequence>MADDGVPGRVHLSSVVAHAGRGCGGNSPPFSRREASPHVLQELALVGWSPEAGKETTGTPDASASTVEFQPQCVTKHPTARCESTRPGSHHAATLPPAAAGGAVPGVVRGATGRRPAGPPSGACRARRRPPRSYGD</sequence>
<evidence type="ECO:0000313" key="2">
    <source>
        <dbReference type="EMBL" id="RLN22289.1"/>
    </source>
</evidence>
<dbReference type="OrthoDB" id="696745at2759"/>
<keyword evidence="3" id="KW-1185">Reference proteome</keyword>
<feature type="compositionally biased region" description="Polar residues" evidence="1">
    <location>
        <begin position="56"/>
        <end position="73"/>
    </location>
</feature>
<dbReference type="EMBL" id="PQIB02000004">
    <property type="protein sequence ID" value="RLN22289.1"/>
    <property type="molecule type" value="Genomic_DNA"/>
</dbReference>
<reference evidence="3" key="1">
    <citation type="journal article" date="2019" name="Nat. Commun.">
        <title>The genome of broomcorn millet.</title>
        <authorList>
            <person name="Zou C."/>
            <person name="Miki D."/>
            <person name="Li D."/>
            <person name="Tang Q."/>
            <person name="Xiao L."/>
            <person name="Rajput S."/>
            <person name="Deng P."/>
            <person name="Jia W."/>
            <person name="Huang R."/>
            <person name="Zhang M."/>
            <person name="Sun Y."/>
            <person name="Hu J."/>
            <person name="Fu X."/>
            <person name="Schnable P.S."/>
            <person name="Li F."/>
            <person name="Zhang H."/>
            <person name="Feng B."/>
            <person name="Zhu X."/>
            <person name="Liu R."/>
            <person name="Schnable J.C."/>
            <person name="Zhu J.-K."/>
            <person name="Zhang H."/>
        </authorList>
    </citation>
    <scope>NUCLEOTIDE SEQUENCE [LARGE SCALE GENOMIC DNA]</scope>
</reference>
<gene>
    <name evidence="2" type="ORF">C2845_PM07G01970</name>
</gene>
<dbReference type="Proteomes" id="UP000275267">
    <property type="component" value="Unassembled WGS sequence"/>
</dbReference>
<feature type="compositionally biased region" description="Low complexity" evidence="1">
    <location>
        <begin position="96"/>
        <end position="124"/>
    </location>
</feature>
<comment type="caution">
    <text evidence="2">The sequence shown here is derived from an EMBL/GenBank/DDBJ whole genome shotgun (WGS) entry which is preliminary data.</text>
</comment>
<evidence type="ECO:0000256" key="1">
    <source>
        <dbReference type="SAM" id="MobiDB-lite"/>
    </source>
</evidence>
<feature type="compositionally biased region" description="Basic residues" evidence="1">
    <location>
        <begin position="125"/>
        <end position="136"/>
    </location>
</feature>
<accession>A0A3L6SI50</accession>
<proteinExistence type="predicted"/>
<dbReference type="AlphaFoldDB" id="A0A3L6SI50"/>